<evidence type="ECO:0000256" key="5">
    <source>
        <dbReference type="ARBA" id="ARBA00023239"/>
    </source>
</evidence>
<feature type="compositionally biased region" description="Basic and acidic residues" evidence="9">
    <location>
        <begin position="1"/>
        <end position="22"/>
    </location>
</feature>
<evidence type="ECO:0000256" key="2">
    <source>
        <dbReference type="ARBA" id="ARBA00022723"/>
    </source>
</evidence>
<evidence type="ECO:0000313" key="12">
    <source>
        <dbReference type="EMBL" id="QAY71671.1"/>
    </source>
</evidence>
<proteinExistence type="predicted"/>
<accession>A0A4V0YGL9</accession>
<dbReference type="InterPro" id="IPR050071">
    <property type="entry name" value="Dehydroquinate_synthase"/>
</dbReference>
<gene>
    <name evidence="12" type="ORF">ET471_00715</name>
</gene>
<evidence type="ECO:0000256" key="8">
    <source>
        <dbReference type="ARBA" id="ARBA00024092"/>
    </source>
</evidence>
<dbReference type="Pfam" id="PF24621">
    <property type="entry name" value="DHQS_C"/>
    <property type="match status" value="1"/>
</dbReference>
<dbReference type="Proteomes" id="UP000292118">
    <property type="component" value="Chromosome"/>
</dbReference>
<dbReference type="InterPro" id="IPR035872">
    <property type="entry name" value="EEVS-like"/>
</dbReference>
<dbReference type="Gene3D" id="1.20.1090.10">
    <property type="entry name" value="Dehydroquinate synthase-like - alpha domain"/>
    <property type="match status" value="1"/>
</dbReference>
<dbReference type="SUPFAM" id="SSF56796">
    <property type="entry name" value="Dehydroquinate synthase-like"/>
    <property type="match status" value="1"/>
</dbReference>
<name>A0A4V0YGL9_9MICO</name>
<evidence type="ECO:0000256" key="4">
    <source>
        <dbReference type="ARBA" id="ARBA00023027"/>
    </source>
</evidence>
<dbReference type="GO" id="GO:0017000">
    <property type="term" value="P:antibiotic biosynthetic process"/>
    <property type="evidence" value="ECO:0007669"/>
    <property type="project" value="InterPro"/>
</dbReference>
<feature type="domain" description="3-dehydroquinate synthase N-terminal" evidence="10">
    <location>
        <begin position="141"/>
        <end position="253"/>
    </location>
</feature>
<dbReference type="InterPro" id="IPR056179">
    <property type="entry name" value="DHQS_C"/>
</dbReference>
<dbReference type="GO" id="GO:0046872">
    <property type="term" value="F:metal ion binding"/>
    <property type="evidence" value="ECO:0007669"/>
    <property type="project" value="UniProtKB-KW"/>
</dbReference>
<comment type="cofactor">
    <cofactor evidence="1">
        <name>NAD(+)</name>
        <dbReference type="ChEBI" id="CHEBI:57540"/>
    </cofactor>
</comment>
<dbReference type="GO" id="GO:0003856">
    <property type="term" value="F:3-dehydroquinate synthase activity"/>
    <property type="evidence" value="ECO:0007669"/>
    <property type="project" value="TreeGrafter"/>
</dbReference>
<dbReference type="GO" id="GO:0000166">
    <property type="term" value="F:nucleotide binding"/>
    <property type="evidence" value="ECO:0007669"/>
    <property type="project" value="UniProtKB-KW"/>
</dbReference>
<dbReference type="KEGG" id="xya:ET471_00715"/>
<protein>
    <recommendedName>
        <fullName evidence="8">2-epi-5-epi-valiolone synthase</fullName>
        <ecNumber evidence="7">4.2.3.152</ecNumber>
    </recommendedName>
</protein>
<evidence type="ECO:0000256" key="1">
    <source>
        <dbReference type="ARBA" id="ARBA00001911"/>
    </source>
</evidence>
<dbReference type="EMBL" id="CP035493">
    <property type="protein sequence ID" value="QAY71671.1"/>
    <property type="molecule type" value="Genomic_DNA"/>
</dbReference>
<keyword evidence="13" id="KW-1185">Reference proteome</keyword>
<dbReference type="PANTHER" id="PTHR43622">
    <property type="entry name" value="3-DEHYDROQUINATE SYNTHASE"/>
    <property type="match status" value="1"/>
</dbReference>
<evidence type="ECO:0000256" key="6">
    <source>
        <dbReference type="ARBA" id="ARBA00023993"/>
    </source>
</evidence>
<evidence type="ECO:0000256" key="3">
    <source>
        <dbReference type="ARBA" id="ARBA00022741"/>
    </source>
</evidence>
<dbReference type="PANTHER" id="PTHR43622:SF3">
    <property type="entry name" value="2-EPI-5-EPI-VALIOLONE SYNTHASE"/>
    <property type="match status" value="1"/>
</dbReference>
<comment type="catalytic activity">
    <reaction evidence="6">
        <text>D-sedoheptulose 7-phosphate = 2-epi-5-epi-valiolone + phosphate</text>
        <dbReference type="Rhea" id="RHEA:44184"/>
        <dbReference type="ChEBI" id="CHEBI:43474"/>
        <dbReference type="ChEBI" id="CHEBI:57483"/>
        <dbReference type="ChEBI" id="CHEBI:84187"/>
        <dbReference type="EC" id="4.2.3.152"/>
    </reaction>
</comment>
<dbReference type="EC" id="4.2.3.152" evidence="7"/>
<feature type="compositionally biased region" description="Basic residues" evidence="9">
    <location>
        <begin position="23"/>
        <end position="32"/>
    </location>
</feature>
<dbReference type="CDD" id="cd08199">
    <property type="entry name" value="EEVS"/>
    <property type="match status" value="1"/>
</dbReference>
<keyword evidence="3" id="KW-0547">Nucleotide-binding</keyword>
<evidence type="ECO:0000259" key="10">
    <source>
        <dbReference type="Pfam" id="PF01761"/>
    </source>
</evidence>
<dbReference type="InterPro" id="IPR030960">
    <property type="entry name" value="DHQS/DOIS_N"/>
</dbReference>
<dbReference type="Gene3D" id="3.40.50.1970">
    <property type="match status" value="1"/>
</dbReference>
<dbReference type="AlphaFoldDB" id="A0A4V0YGL9"/>
<keyword evidence="5" id="KW-0456">Lyase</keyword>
<organism evidence="12 13">
    <name type="scientific">Xylanimonas protaetiae</name>
    <dbReference type="NCBI Taxonomy" id="2509457"/>
    <lineage>
        <taxon>Bacteria</taxon>
        <taxon>Bacillati</taxon>
        <taxon>Actinomycetota</taxon>
        <taxon>Actinomycetes</taxon>
        <taxon>Micrococcales</taxon>
        <taxon>Promicromonosporaceae</taxon>
        <taxon>Xylanimonas</taxon>
    </lineage>
</organism>
<evidence type="ECO:0000259" key="11">
    <source>
        <dbReference type="Pfam" id="PF24621"/>
    </source>
</evidence>
<sequence length="453" mass="50765">MTESLRGDALGHESWPRADRRRLPPPRHRCRPTGRPVTAIEEAILVSEILSPARHDGAGVFIEPRNVDSWRVRAQKDVAYEVRFCEDVFDPRSTALLETGVPDSPRSLRRFVVIDSVIDNLHGERIRAWFDHHRVEAHLLVLEIDETVKTLDMLAQVAAEFDAFGIDRRREPIIVIGGGVIMDIVGLAANLYRRGTPFVRVPTTLIGLVDAGVGVKTGVNFNGHKNRLGTYFEKSLTLLDPSFLRTLDERHISNGMAEILKIAIVKDRDLFDVLSLSGPELIDRRFQNEDRSGRRAAAYVLEHAIHGMLKELQPNLWEADLERVVDYGHTFSPTVEMHALPALLHGEAVCIDMALTTVMAARRGLMTDSEMRLVLDVMRALRLPAWDDCLEPELLARALEDTRRHRDGQQRLPLPVGIGACTFVNDVTTDEITAALHQLRSLVSDGAPQESRA</sequence>
<evidence type="ECO:0000256" key="7">
    <source>
        <dbReference type="ARBA" id="ARBA00024060"/>
    </source>
</evidence>
<feature type="domain" description="3-dehydroquinate synthase C-terminal" evidence="11">
    <location>
        <begin position="255"/>
        <end position="401"/>
    </location>
</feature>
<keyword evidence="4" id="KW-0520">NAD</keyword>
<evidence type="ECO:0000313" key="13">
    <source>
        <dbReference type="Proteomes" id="UP000292118"/>
    </source>
</evidence>
<dbReference type="OrthoDB" id="9806583at2"/>
<keyword evidence="2" id="KW-0479">Metal-binding</keyword>
<feature type="region of interest" description="Disordered" evidence="9">
    <location>
        <begin position="1"/>
        <end position="33"/>
    </location>
</feature>
<evidence type="ECO:0000256" key="9">
    <source>
        <dbReference type="SAM" id="MobiDB-lite"/>
    </source>
</evidence>
<dbReference type="Pfam" id="PF01761">
    <property type="entry name" value="DHQ_synthase"/>
    <property type="match status" value="1"/>
</dbReference>
<reference evidence="12 13" key="1">
    <citation type="submission" date="2019-01" db="EMBL/GenBank/DDBJ databases">
        <title>Genome sequencing of strain FW10M-9.</title>
        <authorList>
            <person name="Heo J."/>
            <person name="Kim S.-J."/>
            <person name="Kim J.-S."/>
            <person name="Hong S.-B."/>
            <person name="Kwon S.-W."/>
        </authorList>
    </citation>
    <scope>NUCLEOTIDE SEQUENCE [LARGE SCALE GENOMIC DNA]</scope>
    <source>
        <strain evidence="12 13">FW10M-9</strain>
    </source>
</reference>